<reference evidence="2" key="1">
    <citation type="journal article" date="2013" name="Genetics">
        <title>The draft genome and transcriptome of Panagrellus redivivus are shaped by the harsh demands of a free-living lifestyle.</title>
        <authorList>
            <person name="Srinivasan J."/>
            <person name="Dillman A.R."/>
            <person name="Macchietto M.G."/>
            <person name="Heikkinen L."/>
            <person name="Lakso M."/>
            <person name="Fracchia K.M."/>
            <person name="Antoshechkin I."/>
            <person name="Mortazavi A."/>
            <person name="Wong G."/>
            <person name="Sternberg P.W."/>
        </authorList>
    </citation>
    <scope>NUCLEOTIDE SEQUENCE [LARGE SCALE GENOMIC DNA]</scope>
    <source>
        <strain evidence="2">MT8872</strain>
    </source>
</reference>
<proteinExistence type="predicted"/>
<protein>
    <submittedName>
        <fullName evidence="3">UBX domain-containing protein</fullName>
    </submittedName>
</protein>
<dbReference type="Proteomes" id="UP000492821">
    <property type="component" value="Unassembled WGS sequence"/>
</dbReference>
<feature type="compositionally biased region" description="Low complexity" evidence="1">
    <location>
        <begin position="25"/>
        <end position="37"/>
    </location>
</feature>
<feature type="region of interest" description="Disordered" evidence="1">
    <location>
        <begin position="1"/>
        <end position="54"/>
    </location>
</feature>
<dbReference type="PANTHER" id="PTHR31128:SF6">
    <property type="entry name" value="SH2 DOMAIN-CONTAINING PROTEIN"/>
    <property type="match status" value="1"/>
</dbReference>
<feature type="region of interest" description="Disordered" evidence="1">
    <location>
        <begin position="157"/>
        <end position="177"/>
    </location>
</feature>
<sequence length="367" mass="41842">MTSSHRHRHRRHHRRHRKERRDDTSSPNSTSITNSIIQVDKTTVSDCPSPPSYSVVEGADGRLVNPALNVTWPERPTAGRHSMLEYLKRRNKVGPQKQRSIRDTQEETNNAVTDKDDNGPKSSQRSYSRKKEPDECCEIDEFTERSQRIDFVEAQARQRKAYRKEEKRREKERRKSAKAGWLSLEELARQAAAHHCHIGEGTSCSQHVRHAPTPNPVFTISSGSTLSSTAVASKSERGTSLLVPQSLSSHFIGVMPESKVQRFLRPTQFVLYYHRAQIQFLDDIPLDLPLRMAYMTNRGTVHHFTLDVENRINNRRVWQVILDEGGDSAKKQPGFLSLSSLVSFYEAFVSLKSNGEVEVFPIAESAE</sequence>
<organism evidence="2 3">
    <name type="scientific">Panagrellus redivivus</name>
    <name type="common">Microworm</name>
    <dbReference type="NCBI Taxonomy" id="6233"/>
    <lineage>
        <taxon>Eukaryota</taxon>
        <taxon>Metazoa</taxon>
        <taxon>Ecdysozoa</taxon>
        <taxon>Nematoda</taxon>
        <taxon>Chromadorea</taxon>
        <taxon>Rhabditida</taxon>
        <taxon>Tylenchina</taxon>
        <taxon>Panagrolaimomorpha</taxon>
        <taxon>Panagrolaimoidea</taxon>
        <taxon>Panagrolaimidae</taxon>
        <taxon>Panagrellus</taxon>
    </lineage>
</organism>
<dbReference type="PANTHER" id="PTHR31128">
    <property type="entry name" value="PROTEIN CBR-CLEC-135-RELATED"/>
    <property type="match status" value="1"/>
</dbReference>
<evidence type="ECO:0000256" key="1">
    <source>
        <dbReference type="SAM" id="MobiDB-lite"/>
    </source>
</evidence>
<feature type="region of interest" description="Disordered" evidence="1">
    <location>
        <begin position="89"/>
        <end position="135"/>
    </location>
</feature>
<accession>A0A7E4V2P4</accession>
<feature type="compositionally biased region" description="Basic residues" evidence="1">
    <location>
        <begin position="1"/>
        <end position="19"/>
    </location>
</feature>
<keyword evidence="2" id="KW-1185">Reference proteome</keyword>
<evidence type="ECO:0000313" key="3">
    <source>
        <dbReference type="WBParaSite" id="Pan_g15837.t1"/>
    </source>
</evidence>
<dbReference type="WBParaSite" id="Pan_g15837.t1">
    <property type="protein sequence ID" value="Pan_g15837.t1"/>
    <property type="gene ID" value="Pan_g15837"/>
</dbReference>
<name>A0A7E4V2P4_PANRE</name>
<evidence type="ECO:0000313" key="2">
    <source>
        <dbReference type="Proteomes" id="UP000492821"/>
    </source>
</evidence>
<reference evidence="3" key="2">
    <citation type="submission" date="2020-10" db="UniProtKB">
        <authorList>
            <consortium name="WormBaseParasite"/>
        </authorList>
    </citation>
    <scope>IDENTIFICATION</scope>
</reference>
<dbReference type="AlphaFoldDB" id="A0A7E4V2P4"/>